<evidence type="ECO:0000313" key="3">
    <source>
        <dbReference type="Proteomes" id="UP001434883"/>
    </source>
</evidence>
<keyword evidence="3" id="KW-1185">Reference proteome</keyword>
<evidence type="ECO:0000256" key="1">
    <source>
        <dbReference type="SAM" id="Coils"/>
    </source>
</evidence>
<dbReference type="EMBL" id="JAHRIN010008982">
    <property type="protein sequence ID" value="MEQ2194160.1"/>
    <property type="molecule type" value="Genomic_DNA"/>
</dbReference>
<organism evidence="2 3">
    <name type="scientific">Xenoophorus captivus</name>
    <dbReference type="NCBI Taxonomy" id="1517983"/>
    <lineage>
        <taxon>Eukaryota</taxon>
        <taxon>Metazoa</taxon>
        <taxon>Chordata</taxon>
        <taxon>Craniata</taxon>
        <taxon>Vertebrata</taxon>
        <taxon>Euteleostomi</taxon>
        <taxon>Actinopterygii</taxon>
        <taxon>Neopterygii</taxon>
        <taxon>Teleostei</taxon>
        <taxon>Neoteleostei</taxon>
        <taxon>Acanthomorphata</taxon>
        <taxon>Ovalentaria</taxon>
        <taxon>Atherinomorphae</taxon>
        <taxon>Cyprinodontiformes</taxon>
        <taxon>Goodeidae</taxon>
        <taxon>Xenoophorus</taxon>
    </lineage>
</organism>
<dbReference type="Proteomes" id="UP001434883">
    <property type="component" value="Unassembled WGS sequence"/>
</dbReference>
<feature type="coiled-coil region" evidence="1">
    <location>
        <begin position="17"/>
        <end position="73"/>
    </location>
</feature>
<name>A0ABV0QEB1_9TELE</name>
<evidence type="ECO:0000313" key="2">
    <source>
        <dbReference type="EMBL" id="MEQ2194160.1"/>
    </source>
</evidence>
<reference evidence="2 3" key="1">
    <citation type="submission" date="2021-06" db="EMBL/GenBank/DDBJ databases">
        <authorList>
            <person name="Palmer J.M."/>
        </authorList>
    </citation>
    <scope>NUCLEOTIDE SEQUENCE [LARGE SCALE GENOMIC DNA]</scope>
    <source>
        <strain evidence="2 3">XC_2019</strain>
        <tissue evidence="2">Muscle</tissue>
    </source>
</reference>
<sequence>LRVECSQEALAHSDAVVATLTEELRTLREQLDNRTSLGKSQLHEEIRQTKAAAAHLQAQLDQVGRKASQLEQQLSERGAECREMASLCREVEELRTLTRSQEQKVAQSHREAEQSQAELASMEAILTLLHQQEVGKLLNSHPHSYVISHYMIYFSVNYCIKT</sequence>
<proteinExistence type="predicted"/>
<accession>A0ABV0QEB1</accession>
<keyword evidence="1" id="KW-0175">Coiled coil</keyword>
<protein>
    <submittedName>
        <fullName evidence="2">Uncharacterized protein</fullName>
    </submittedName>
</protein>
<comment type="caution">
    <text evidence="2">The sequence shown here is derived from an EMBL/GenBank/DDBJ whole genome shotgun (WGS) entry which is preliminary data.</text>
</comment>
<gene>
    <name evidence="2" type="ORF">XENOCAPTIV_024643</name>
</gene>
<feature type="non-terminal residue" evidence="2">
    <location>
        <position position="1"/>
    </location>
</feature>